<keyword evidence="1" id="KW-0472">Membrane</keyword>
<dbReference type="STRING" id="631.CH53_2375"/>
<evidence type="ECO:0000313" key="3">
    <source>
        <dbReference type="Proteomes" id="UP000038750"/>
    </source>
</evidence>
<evidence type="ECO:0000256" key="1">
    <source>
        <dbReference type="SAM" id="Phobius"/>
    </source>
</evidence>
<protein>
    <submittedName>
        <fullName evidence="2">Putative tight adherance operon protein</fullName>
    </submittedName>
</protein>
<feature type="transmembrane region" description="Helical" evidence="1">
    <location>
        <begin position="18"/>
        <end position="37"/>
    </location>
</feature>
<dbReference type="Pfam" id="PF16964">
    <property type="entry name" value="TadF"/>
    <property type="match status" value="1"/>
</dbReference>
<proteinExistence type="predicted"/>
<reference evidence="2 3" key="1">
    <citation type="submission" date="2015-03" db="EMBL/GenBank/DDBJ databases">
        <authorList>
            <person name="Murphy D."/>
        </authorList>
    </citation>
    <scope>NUCLEOTIDE SEQUENCE [LARGE SCALE GENOMIC DNA]</scope>
    <source>
        <strain evidence="2 3">BR165/97</strain>
    </source>
</reference>
<dbReference type="Proteomes" id="UP000038750">
    <property type="component" value="Unassembled WGS sequence"/>
</dbReference>
<dbReference type="AlphaFoldDB" id="A0A0T9MGP2"/>
<name>A0A0T9MGP2_YERIN</name>
<accession>A0A0T9MGP2</accession>
<keyword evidence="1" id="KW-0812">Transmembrane</keyword>
<keyword evidence="1" id="KW-1133">Transmembrane helix</keyword>
<dbReference type="eggNOG" id="ENOG5032PPT">
    <property type="taxonomic scope" value="Bacteria"/>
</dbReference>
<evidence type="ECO:0000313" key="2">
    <source>
        <dbReference type="EMBL" id="CNG08410.1"/>
    </source>
</evidence>
<dbReference type="OrthoDB" id="7059416at2"/>
<sequence length="193" mass="21636">MYKKINNIDFIKNNNGSAIIEFSFVILIIMLLIKLLISVTEHQSTIGKLDRISYSLAGIVRERNRLYSDDKMLTQNNVNDLTNLAHNMLSTSGISSNNFAITVETLHFNPTESAEPNNKIIDDTKSEEFSVGTCHPITSLREMADLSPYSNRGRWVPLYQVTLCLPVPTGYQTLFNPVGSIPILKSSAITIER</sequence>
<dbReference type="RefSeq" id="WP_050073896.1">
    <property type="nucleotide sequence ID" value="NZ_CABMNY010000003.1"/>
</dbReference>
<dbReference type="EMBL" id="CPZJ01000012">
    <property type="protein sequence ID" value="CNG08410.1"/>
    <property type="molecule type" value="Genomic_DNA"/>
</dbReference>
<dbReference type="InterPro" id="IPR031582">
    <property type="entry name" value="TadF"/>
</dbReference>
<gene>
    <name evidence="2" type="primary">tadF</name>
    <name evidence="2" type="ORF">ERS008530_02891</name>
</gene>
<organism evidence="2 3">
    <name type="scientific">Yersinia intermedia</name>
    <dbReference type="NCBI Taxonomy" id="631"/>
    <lineage>
        <taxon>Bacteria</taxon>
        <taxon>Pseudomonadati</taxon>
        <taxon>Pseudomonadota</taxon>
        <taxon>Gammaproteobacteria</taxon>
        <taxon>Enterobacterales</taxon>
        <taxon>Yersiniaceae</taxon>
        <taxon>Yersinia</taxon>
    </lineage>
</organism>